<dbReference type="Pfam" id="PF00528">
    <property type="entry name" value="BPD_transp_1"/>
    <property type="match status" value="1"/>
</dbReference>
<feature type="transmembrane region" description="Helical" evidence="13">
    <location>
        <begin position="9"/>
        <end position="29"/>
    </location>
</feature>
<dbReference type="Proteomes" id="UP000198304">
    <property type="component" value="Unassembled WGS sequence"/>
</dbReference>
<dbReference type="GO" id="GO:0005886">
    <property type="term" value="C:plasma membrane"/>
    <property type="evidence" value="ECO:0007669"/>
    <property type="project" value="UniProtKB-SubCell"/>
</dbReference>
<feature type="transmembrane region" description="Helical" evidence="13">
    <location>
        <begin position="229"/>
        <end position="254"/>
    </location>
</feature>
<organism evidence="15 16">
    <name type="scientific">Anaerovirgula multivorans</name>
    <dbReference type="NCBI Taxonomy" id="312168"/>
    <lineage>
        <taxon>Bacteria</taxon>
        <taxon>Bacillati</taxon>
        <taxon>Bacillota</taxon>
        <taxon>Clostridia</taxon>
        <taxon>Peptostreptococcales</taxon>
        <taxon>Natronincolaceae</taxon>
        <taxon>Anaerovirgula</taxon>
    </lineage>
</organism>
<comment type="similarity">
    <text evidence="10">Belongs to the binding-protein-dependent transport system permease family. OppBC subfamily.</text>
</comment>
<evidence type="ECO:0000256" key="3">
    <source>
        <dbReference type="ARBA" id="ARBA00022475"/>
    </source>
</evidence>
<evidence type="ECO:0000256" key="13">
    <source>
        <dbReference type="RuleBase" id="RU363032"/>
    </source>
</evidence>
<comment type="subcellular location">
    <subcellularLocation>
        <location evidence="1 13">Cell membrane</location>
        <topology evidence="1 13">Multi-pass membrane protein</topology>
    </subcellularLocation>
</comment>
<dbReference type="SUPFAM" id="SSF161098">
    <property type="entry name" value="MetI-like"/>
    <property type="match status" value="1"/>
</dbReference>
<evidence type="ECO:0000256" key="6">
    <source>
        <dbReference type="ARBA" id="ARBA00022989"/>
    </source>
</evidence>
<evidence type="ECO:0000313" key="15">
    <source>
        <dbReference type="EMBL" id="SNS56316.1"/>
    </source>
</evidence>
<dbReference type="InterPro" id="IPR050045">
    <property type="entry name" value="Opp2B"/>
</dbReference>
<dbReference type="OrthoDB" id="9773221at2"/>
<evidence type="ECO:0000256" key="8">
    <source>
        <dbReference type="ARBA" id="ARBA00023112"/>
    </source>
</evidence>
<dbReference type="Gene3D" id="1.10.3720.10">
    <property type="entry name" value="MetI-like"/>
    <property type="match status" value="1"/>
</dbReference>
<dbReference type="InterPro" id="IPR045621">
    <property type="entry name" value="BPD_transp_1_N"/>
</dbReference>
<reference evidence="15 16" key="1">
    <citation type="submission" date="2017-06" db="EMBL/GenBank/DDBJ databases">
        <authorList>
            <person name="Kim H.J."/>
            <person name="Triplett B.A."/>
        </authorList>
    </citation>
    <scope>NUCLEOTIDE SEQUENCE [LARGE SCALE GENOMIC DNA]</scope>
    <source>
        <strain evidence="15 16">SCA</strain>
    </source>
</reference>
<dbReference type="InterPro" id="IPR035906">
    <property type="entry name" value="MetI-like_sf"/>
</dbReference>
<feature type="transmembrane region" description="Helical" evidence="13">
    <location>
        <begin position="102"/>
        <end position="123"/>
    </location>
</feature>
<feature type="transmembrane region" description="Helical" evidence="13">
    <location>
        <begin position="274"/>
        <end position="300"/>
    </location>
</feature>
<keyword evidence="3" id="KW-1003">Cell membrane</keyword>
<dbReference type="PROSITE" id="PS50928">
    <property type="entry name" value="ABC_TM1"/>
    <property type="match status" value="1"/>
</dbReference>
<dbReference type="RefSeq" id="WP_089283465.1">
    <property type="nucleotide sequence ID" value="NZ_FZOJ01000013.1"/>
</dbReference>
<protein>
    <recommendedName>
        <fullName evidence="12">Nickel import system permease protein NikB</fullName>
    </recommendedName>
</protein>
<accession>A0A239FHB7</accession>
<evidence type="ECO:0000256" key="1">
    <source>
        <dbReference type="ARBA" id="ARBA00004651"/>
    </source>
</evidence>
<name>A0A239FHB7_9FIRM</name>
<evidence type="ECO:0000256" key="12">
    <source>
        <dbReference type="ARBA" id="ARBA00044774"/>
    </source>
</evidence>
<evidence type="ECO:0000256" key="11">
    <source>
        <dbReference type="ARBA" id="ARBA00038669"/>
    </source>
</evidence>
<evidence type="ECO:0000256" key="5">
    <source>
        <dbReference type="ARBA" id="ARBA00022692"/>
    </source>
</evidence>
<comment type="subunit">
    <text evidence="11">The complex is composed of two ATP-binding proteins (NikD and NikE), two transmembrane proteins (NikB and NikC) and a solute-binding protein (NikA).</text>
</comment>
<gene>
    <name evidence="15" type="ORF">SAMN05446037_101316</name>
</gene>
<keyword evidence="5 13" id="KW-0812">Transmembrane</keyword>
<dbReference type="CDD" id="cd06261">
    <property type="entry name" value="TM_PBP2"/>
    <property type="match status" value="1"/>
</dbReference>
<dbReference type="PANTHER" id="PTHR43163:SF6">
    <property type="entry name" value="DIPEPTIDE TRANSPORT SYSTEM PERMEASE PROTEIN DPPB-RELATED"/>
    <property type="match status" value="1"/>
</dbReference>
<dbReference type="InterPro" id="IPR000515">
    <property type="entry name" value="MetI-like"/>
</dbReference>
<proteinExistence type="inferred from homology"/>
<dbReference type="Pfam" id="PF19300">
    <property type="entry name" value="BPD_transp_1_N"/>
    <property type="match status" value="1"/>
</dbReference>
<keyword evidence="6 13" id="KW-1133">Transmembrane helix</keyword>
<keyword evidence="4" id="KW-0533">Nickel</keyword>
<feature type="transmembrane region" description="Helical" evidence="13">
    <location>
        <begin position="135"/>
        <end position="162"/>
    </location>
</feature>
<evidence type="ECO:0000256" key="4">
    <source>
        <dbReference type="ARBA" id="ARBA00022596"/>
    </source>
</evidence>
<keyword evidence="9 13" id="KW-0472">Membrane</keyword>
<evidence type="ECO:0000256" key="2">
    <source>
        <dbReference type="ARBA" id="ARBA00022448"/>
    </source>
</evidence>
<keyword evidence="2 13" id="KW-0813">Transport</keyword>
<sequence length="309" mass="34265">MHKYILRRLLMLMPVMLGVSFIVFTMMHITPGDPARIMLGESAPLEEVEKFREELGLNDPFLIQYGRFVKNLVIHQDMGRSYTSKRPVIEEILIRFPTTLKLATLGIVVAVLLGIPAGIISATRQYSIFDNTSMVAALLGVSMPNFWQGLMLILLFSVKLGWLPSSGFSSWKEMILPALTLGTSSAAIITRMTRSSMLEVIRQDYIRTARAKGQVESVVVNRHALKNALIPIVTVIGLQFGYLLGGAVLTESIFSISGVGRLMVESISARNFPVVQGGVLFIALTFSIVNLLVDILYAFLDPRIKSQYK</sequence>
<evidence type="ECO:0000256" key="9">
    <source>
        <dbReference type="ARBA" id="ARBA00023136"/>
    </source>
</evidence>
<dbReference type="PANTHER" id="PTHR43163">
    <property type="entry name" value="DIPEPTIDE TRANSPORT SYSTEM PERMEASE PROTEIN DPPB-RELATED"/>
    <property type="match status" value="1"/>
</dbReference>
<dbReference type="NCBIfam" id="NF045470">
    <property type="entry name" value="Opp2B"/>
    <property type="match status" value="1"/>
</dbReference>
<keyword evidence="7" id="KW-0406">Ion transport</keyword>
<keyword evidence="16" id="KW-1185">Reference proteome</keyword>
<evidence type="ECO:0000313" key="16">
    <source>
        <dbReference type="Proteomes" id="UP000198304"/>
    </source>
</evidence>
<feature type="domain" description="ABC transmembrane type-1" evidence="14">
    <location>
        <begin position="96"/>
        <end position="297"/>
    </location>
</feature>
<dbReference type="GO" id="GO:0015099">
    <property type="term" value="F:nickel cation transmembrane transporter activity"/>
    <property type="evidence" value="ECO:0007669"/>
    <property type="project" value="InterPro"/>
</dbReference>
<evidence type="ECO:0000256" key="7">
    <source>
        <dbReference type="ARBA" id="ARBA00023065"/>
    </source>
</evidence>
<dbReference type="EMBL" id="FZOJ01000013">
    <property type="protein sequence ID" value="SNS56316.1"/>
    <property type="molecule type" value="Genomic_DNA"/>
</dbReference>
<evidence type="ECO:0000259" key="14">
    <source>
        <dbReference type="PROSITE" id="PS50928"/>
    </source>
</evidence>
<keyword evidence="8" id="KW-0921">Nickel transport</keyword>
<feature type="transmembrane region" description="Helical" evidence="13">
    <location>
        <begin position="174"/>
        <end position="193"/>
    </location>
</feature>
<evidence type="ECO:0000256" key="10">
    <source>
        <dbReference type="ARBA" id="ARBA00024202"/>
    </source>
</evidence>
<dbReference type="AlphaFoldDB" id="A0A239FHB7"/>